<evidence type="ECO:0000313" key="2">
    <source>
        <dbReference type="Proteomes" id="UP001303046"/>
    </source>
</evidence>
<evidence type="ECO:0000313" key="1">
    <source>
        <dbReference type="EMBL" id="KAK6763206.1"/>
    </source>
</evidence>
<comment type="caution">
    <text evidence="1">The sequence shown here is derived from an EMBL/GenBank/DDBJ whole genome shotgun (WGS) entry which is preliminary data.</text>
</comment>
<dbReference type="EMBL" id="JAVFWL010000006">
    <property type="protein sequence ID" value="KAK6763206.1"/>
    <property type="molecule type" value="Genomic_DNA"/>
</dbReference>
<evidence type="ECO:0008006" key="3">
    <source>
        <dbReference type="Google" id="ProtNLM"/>
    </source>
</evidence>
<proteinExistence type="predicted"/>
<keyword evidence="2" id="KW-1185">Reference proteome</keyword>
<protein>
    <recommendedName>
        <fullName evidence="3">Reverse transcriptase domain-containing protein</fullName>
    </recommendedName>
</protein>
<accession>A0ABR1EKK0</accession>
<dbReference type="Proteomes" id="UP001303046">
    <property type="component" value="Unassembled WGS sequence"/>
</dbReference>
<sequence length="93" mass="10248">MQLVFPDLKADFDSLHRSHLLKTLRADRVAGKFVCIPDGMNQRTTAAVRTDAVGERSVVAPFPSNFVIGEIMRKAVDHCPADIVLAPSGFRVR</sequence>
<gene>
    <name evidence="1" type="primary">Necator_chrX.g23953</name>
    <name evidence="1" type="ORF">RB195_023788</name>
</gene>
<name>A0ABR1EKK0_NECAM</name>
<reference evidence="1 2" key="1">
    <citation type="submission" date="2023-08" db="EMBL/GenBank/DDBJ databases">
        <title>A Necator americanus chromosomal reference genome.</title>
        <authorList>
            <person name="Ilik V."/>
            <person name="Petrzelkova K.J."/>
            <person name="Pardy F."/>
            <person name="Fuh T."/>
            <person name="Niatou-Singa F.S."/>
            <person name="Gouil Q."/>
            <person name="Baker L."/>
            <person name="Ritchie M.E."/>
            <person name="Jex A.R."/>
            <person name="Gazzola D."/>
            <person name="Li H."/>
            <person name="Toshio Fujiwara R."/>
            <person name="Zhan B."/>
            <person name="Aroian R.V."/>
            <person name="Pafco B."/>
            <person name="Schwarz E.M."/>
        </authorList>
    </citation>
    <scope>NUCLEOTIDE SEQUENCE [LARGE SCALE GENOMIC DNA]</scope>
    <source>
        <strain evidence="1 2">Aroian</strain>
        <tissue evidence="1">Whole animal</tissue>
    </source>
</reference>
<organism evidence="1 2">
    <name type="scientific">Necator americanus</name>
    <name type="common">Human hookworm</name>
    <dbReference type="NCBI Taxonomy" id="51031"/>
    <lineage>
        <taxon>Eukaryota</taxon>
        <taxon>Metazoa</taxon>
        <taxon>Ecdysozoa</taxon>
        <taxon>Nematoda</taxon>
        <taxon>Chromadorea</taxon>
        <taxon>Rhabditida</taxon>
        <taxon>Rhabditina</taxon>
        <taxon>Rhabditomorpha</taxon>
        <taxon>Strongyloidea</taxon>
        <taxon>Ancylostomatidae</taxon>
        <taxon>Bunostominae</taxon>
        <taxon>Necator</taxon>
    </lineage>
</organism>